<evidence type="ECO:0008006" key="2">
    <source>
        <dbReference type="Google" id="ProtNLM"/>
    </source>
</evidence>
<dbReference type="InterPro" id="IPR035198">
    <property type="entry name" value="SU10_MCP"/>
</dbReference>
<proteinExistence type="predicted"/>
<accession>A0A0F9Q095</accession>
<dbReference type="AlphaFoldDB" id="A0A0F9Q095"/>
<gene>
    <name evidence="1" type="ORF">LCGC14_0764990</name>
</gene>
<dbReference type="EMBL" id="LAZR01001904">
    <property type="protein sequence ID" value="KKN37300.1"/>
    <property type="molecule type" value="Genomic_DNA"/>
</dbReference>
<dbReference type="Pfam" id="PF17236">
    <property type="entry name" value="SU10_MCP"/>
    <property type="match status" value="1"/>
</dbReference>
<organism evidence="1">
    <name type="scientific">marine sediment metagenome</name>
    <dbReference type="NCBI Taxonomy" id="412755"/>
    <lineage>
        <taxon>unclassified sequences</taxon>
        <taxon>metagenomes</taxon>
        <taxon>ecological metagenomes</taxon>
    </lineage>
</organism>
<comment type="caution">
    <text evidence="1">The sequence shown here is derived from an EMBL/GenBank/DDBJ whole genome shotgun (WGS) entry which is preliminary data.</text>
</comment>
<sequence length="381" mass="41026">MATRKGQQPTYSATIPQKRVVTDRILYTDAWETPGIFALGLNNESSFGFANGPGGPNQPYEWLLDTRLDRTDAINTAALTSDSTSVTMTVDSGTNFQVGDIVLVDLEYMHITAISTHALTVTRAYGGTQATHANSAGVTIVGRARVEGTDSTDSAWTEATSATNATQIFHKEIDISRSAANLQRYGIGNLVEREIDKAMTELLGLLNLTLYHGQRKAGSASTVSAMGGLETYISTNINTLSSTPALTEANIQDELQDCWDAGGAPDLILCNSWGKRKVASFYAGAIRTERSERMGGMVIDRIQGSVDGNELNLVLDRHCPTDSLYILDTSTCGFVTIDPFFWEPLGKVGDTAAFGQVVGEYSFVLARENWMSAVVGFSTSA</sequence>
<name>A0A0F9Q095_9ZZZZ</name>
<evidence type="ECO:0000313" key="1">
    <source>
        <dbReference type="EMBL" id="KKN37300.1"/>
    </source>
</evidence>
<reference evidence="1" key="1">
    <citation type="journal article" date="2015" name="Nature">
        <title>Complex archaea that bridge the gap between prokaryotes and eukaryotes.</title>
        <authorList>
            <person name="Spang A."/>
            <person name="Saw J.H."/>
            <person name="Jorgensen S.L."/>
            <person name="Zaremba-Niedzwiedzka K."/>
            <person name="Martijn J."/>
            <person name="Lind A.E."/>
            <person name="van Eijk R."/>
            <person name="Schleper C."/>
            <person name="Guy L."/>
            <person name="Ettema T.J."/>
        </authorList>
    </citation>
    <scope>NUCLEOTIDE SEQUENCE</scope>
</reference>
<protein>
    <recommendedName>
        <fullName evidence="2">Major capsid protein</fullName>
    </recommendedName>
</protein>